<comment type="caution">
    <text evidence="1">The sequence shown here is derived from an EMBL/GenBank/DDBJ whole genome shotgun (WGS) entry which is preliminary data.</text>
</comment>
<gene>
    <name evidence="1" type="ORF">SK128_004750</name>
</gene>
<evidence type="ECO:0000313" key="2">
    <source>
        <dbReference type="Proteomes" id="UP001381693"/>
    </source>
</evidence>
<dbReference type="EMBL" id="JAXCGZ010005978">
    <property type="protein sequence ID" value="KAK7080346.1"/>
    <property type="molecule type" value="Genomic_DNA"/>
</dbReference>
<feature type="non-terminal residue" evidence="1">
    <location>
        <position position="155"/>
    </location>
</feature>
<organism evidence="1 2">
    <name type="scientific">Halocaridina rubra</name>
    <name type="common">Hawaiian red shrimp</name>
    <dbReference type="NCBI Taxonomy" id="373956"/>
    <lineage>
        <taxon>Eukaryota</taxon>
        <taxon>Metazoa</taxon>
        <taxon>Ecdysozoa</taxon>
        <taxon>Arthropoda</taxon>
        <taxon>Crustacea</taxon>
        <taxon>Multicrustacea</taxon>
        <taxon>Malacostraca</taxon>
        <taxon>Eumalacostraca</taxon>
        <taxon>Eucarida</taxon>
        <taxon>Decapoda</taxon>
        <taxon>Pleocyemata</taxon>
        <taxon>Caridea</taxon>
        <taxon>Atyoidea</taxon>
        <taxon>Atyidae</taxon>
        <taxon>Halocaridina</taxon>
    </lineage>
</organism>
<proteinExistence type="predicted"/>
<accession>A0AAN9A4G2</accession>
<dbReference type="Proteomes" id="UP001381693">
    <property type="component" value="Unassembled WGS sequence"/>
</dbReference>
<reference evidence="1 2" key="1">
    <citation type="submission" date="2023-11" db="EMBL/GenBank/DDBJ databases">
        <title>Halocaridina rubra genome assembly.</title>
        <authorList>
            <person name="Smith C."/>
        </authorList>
    </citation>
    <scope>NUCLEOTIDE SEQUENCE [LARGE SCALE GENOMIC DNA]</scope>
    <source>
        <strain evidence="1">EP-1</strain>
        <tissue evidence="1">Whole</tissue>
    </source>
</reference>
<name>A0AAN9A4G2_HALRR</name>
<protein>
    <submittedName>
        <fullName evidence="1">Uncharacterized protein</fullName>
    </submittedName>
</protein>
<keyword evidence="2" id="KW-1185">Reference proteome</keyword>
<dbReference type="AlphaFoldDB" id="A0AAN9A4G2"/>
<sequence>MARMKLIMNTIFEDEDNVTQVASTMGEREQTEYPGRKGCCQDVLQPGFTEGLITRGFQLENENIIHATSSKRRQKISTVTYPENHPSGCYRTGKGSTEVRKRKISYILNSKNTNNTFWGLTWPLPRRTLWVCCLWVLITTPTNTCADSNGCDFYG</sequence>
<evidence type="ECO:0000313" key="1">
    <source>
        <dbReference type="EMBL" id="KAK7080346.1"/>
    </source>
</evidence>